<dbReference type="AlphaFoldDB" id="A0A8E0RPL0"/>
<name>A0A8E0RPL0_9TREM</name>
<dbReference type="GO" id="GO:0008270">
    <property type="term" value="F:zinc ion binding"/>
    <property type="evidence" value="ECO:0007669"/>
    <property type="project" value="UniProtKB-KW"/>
</dbReference>
<keyword evidence="1" id="KW-0479">Metal-binding</keyword>
<dbReference type="GO" id="GO:0030971">
    <property type="term" value="F:receptor tyrosine kinase binding"/>
    <property type="evidence" value="ECO:0007669"/>
    <property type="project" value="TreeGrafter"/>
</dbReference>
<keyword evidence="1" id="KW-0833">Ubl conjugation pathway</keyword>
<sequence>MKPKAKKSCTLSPKVSTRIEQRYVDIVKGLQREASSSLQRKYILNESKPLNIGQILANLMTLWRIASDKNDSLNRTQSLSAIFMSKFQLNLLQVLENLKRTLKSSDSKDWRTKLTIQIIYMSEELKSIFPNGNPVETYTFMKSEVGSWWERKFGKQLFVTWPGFLQAFANEYDVTGREMVEKLHSTISFTSESYVSVFQLDLFSSLYSVWLQESNCSVCFTLANNAGA</sequence>
<evidence type="ECO:0000313" key="3">
    <source>
        <dbReference type="EMBL" id="KAA0184575.1"/>
    </source>
</evidence>
<evidence type="ECO:0000259" key="2">
    <source>
        <dbReference type="PROSITE" id="PS51506"/>
    </source>
</evidence>
<feature type="domain" description="Cbl-PTB" evidence="2">
    <location>
        <begin position="13"/>
        <end position="228"/>
    </location>
</feature>
<comment type="catalytic activity">
    <reaction evidence="1">
        <text>S-ubiquitinyl-[E2 ubiquitin-conjugating enzyme]-L-cysteine + [acceptor protein]-L-lysine = [E2 ubiquitin-conjugating enzyme]-L-cysteine + N(6)-ubiquitinyl-[acceptor protein]-L-lysine.</text>
        <dbReference type="EC" id="2.3.2.27"/>
    </reaction>
</comment>
<keyword evidence="1" id="KW-0808">Transferase</keyword>
<evidence type="ECO:0000313" key="4">
    <source>
        <dbReference type="Proteomes" id="UP000728185"/>
    </source>
</evidence>
<dbReference type="GO" id="GO:0007165">
    <property type="term" value="P:signal transduction"/>
    <property type="evidence" value="ECO:0007669"/>
    <property type="project" value="TreeGrafter"/>
</dbReference>
<dbReference type="EMBL" id="LUCM01011031">
    <property type="protein sequence ID" value="KAA0184575.1"/>
    <property type="molecule type" value="Genomic_DNA"/>
</dbReference>
<dbReference type="EC" id="2.3.2.27" evidence="1"/>
<keyword evidence="1" id="KW-0863">Zinc-finger</keyword>
<dbReference type="PROSITE" id="PS51506">
    <property type="entry name" value="CBL_PTB"/>
    <property type="match status" value="1"/>
</dbReference>
<keyword evidence="1" id="KW-0862">Zinc</keyword>
<comment type="pathway">
    <text evidence="1">Protein modification; protein ubiquitination.</text>
</comment>
<dbReference type="Gene3D" id="1.10.238.10">
    <property type="entry name" value="EF-hand"/>
    <property type="match status" value="1"/>
</dbReference>
<accession>A0A8E0RPL0</accession>
<dbReference type="InterPro" id="IPR014741">
    <property type="entry name" value="Adaptor_Cbl_EF_hand-like"/>
</dbReference>
<dbReference type="PANTHER" id="PTHR23007">
    <property type="entry name" value="CBL"/>
    <property type="match status" value="1"/>
</dbReference>
<reference evidence="3" key="1">
    <citation type="submission" date="2019-05" db="EMBL/GenBank/DDBJ databases">
        <title>Annotation for the trematode Fasciolopsis buski.</title>
        <authorList>
            <person name="Choi Y.-J."/>
        </authorList>
    </citation>
    <scope>NUCLEOTIDE SEQUENCE</scope>
    <source>
        <strain evidence="3">HT</strain>
        <tissue evidence="3">Whole worm</tissue>
    </source>
</reference>
<dbReference type="InterPro" id="IPR024159">
    <property type="entry name" value="Cbl_PTB"/>
</dbReference>
<dbReference type="Proteomes" id="UP000728185">
    <property type="component" value="Unassembled WGS sequence"/>
</dbReference>
<keyword evidence="1" id="KW-0106">Calcium</keyword>
<dbReference type="GO" id="GO:0061630">
    <property type="term" value="F:ubiquitin protein ligase activity"/>
    <property type="evidence" value="ECO:0007669"/>
    <property type="project" value="UniProtKB-EC"/>
</dbReference>
<dbReference type="GO" id="GO:0005509">
    <property type="term" value="F:calcium ion binding"/>
    <property type="evidence" value="ECO:0007669"/>
    <property type="project" value="UniProtKB-UniRule"/>
</dbReference>
<dbReference type="SUPFAM" id="SSF47473">
    <property type="entry name" value="EF-hand"/>
    <property type="match status" value="1"/>
</dbReference>
<dbReference type="GO" id="GO:0017124">
    <property type="term" value="F:SH3 domain binding"/>
    <property type="evidence" value="ECO:0007669"/>
    <property type="project" value="TreeGrafter"/>
</dbReference>
<dbReference type="GO" id="GO:0045121">
    <property type="term" value="C:membrane raft"/>
    <property type="evidence" value="ECO:0007669"/>
    <property type="project" value="TreeGrafter"/>
</dbReference>
<evidence type="ECO:0000256" key="1">
    <source>
        <dbReference type="RuleBase" id="RU367001"/>
    </source>
</evidence>
<gene>
    <name evidence="3" type="ORF">FBUS_09544</name>
</gene>
<comment type="domain">
    <text evidence="1">The N-terminus is composed of the phosphotyrosine binding (PTB) domain, a short linker region and the RING-type zinc finger. The PTB domain, which is also called TKB (tyrosine kinase binding) domain, is composed of three different subdomains: a four-helix bundle (4H), a calcium-binding EF hand and a divergent SH2 domain.</text>
</comment>
<dbReference type="GO" id="GO:0016567">
    <property type="term" value="P:protein ubiquitination"/>
    <property type="evidence" value="ECO:0007669"/>
    <property type="project" value="UniProtKB-UniPathway"/>
</dbReference>
<comment type="function">
    <text evidence="1">E3 ubiquitin-protein ligase which accepts ubiquitin from specific E2 ubiquitin-conjugating enzymes, and transfers it to substrates, generally promoting their degradation by the proteasome.</text>
</comment>
<dbReference type="InterPro" id="IPR024162">
    <property type="entry name" value="Adaptor_Cbl"/>
</dbReference>
<dbReference type="GO" id="GO:0001784">
    <property type="term" value="F:phosphotyrosine residue binding"/>
    <property type="evidence" value="ECO:0007669"/>
    <property type="project" value="UniProtKB-UniRule"/>
</dbReference>
<dbReference type="UniPathway" id="UPA00143"/>
<comment type="caution">
    <text evidence="3">The sequence shown here is derived from an EMBL/GenBank/DDBJ whole genome shotgun (WGS) entry which is preliminary data.</text>
</comment>
<dbReference type="GO" id="GO:0005886">
    <property type="term" value="C:plasma membrane"/>
    <property type="evidence" value="ECO:0007669"/>
    <property type="project" value="TreeGrafter"/>
</dbReference>
<protein>
    <recommendedName>
        <fullName evidence="1">E3 ubiquitin-protein ligase CBL</fullName>
        <ecNumber evidence="1">2.3.2.27</ecNumber>
    </recommendedName>
</protein>
<proteinExistence type="predicted"/>
<dbReference type="InterPro" id="IPR011992">
    <property type="entry name" value="EF-hand-dom_pair"/>
</dbReference>
<keyword evidence="4" id="KW-1185">Reference proteome</keyword>
<dbReference type="GO" id="GO:0023051">
    <property type="term" value="P:regulation of signaling"/>
    <property type="evidence" value="ECO:0007669"/>
    <property type="project" value="InterPro"/>
</dbReference>
<dbReference type="Pfam" id="PF02761">
    <property type="entry name" value="Cbl_N2"/>
    <property type="match status" value="1"/>
</dbReference>
<dbReference type="PANTHER" id="PTHR23007:SF11">
    <property type="entry name" value="E3 UBIQUITIN-PROTEIN LIGASE CBL"/>
    <property type="match status" value="1"/>
</dbReference>
<dbReference type="OrthoDB" id="10586308at2759"/>
<organism evidence="3 4">
    <name type="scientific">Fasciolopsis buskii</name>
    <dbReference type="NCBI Taxonomy" id="27845"/>
    <lineage>
        <taxon>Eukaryota</taxon>
        <taxon>Metazoa</taxon>
        <taxon>Spiralia</taxon>
        <taxon>Lophotrochozoa</taxon>
        <taxon>Platyhelminthes</taxon>
        <taxon>Trematoda</taxon>
        <taxon>Digenea</taxon>
        <taxon>Plagiorchiida</taxon>
        <taxon>Echinostomata</taxon>
        <taxon>Echinostomatoidea</taxon>
        <taxon>Fasciolidae</taxon>
        <taxon>Fasciolopsis</taxon>
    </lineage>
</organism>